<evidence type="ECO:0000313" key="10">
    <source>
        <dbReference type="Proteomes" id="UP000242704"/>
    </source>
</evidence>
<dbReference type="InterPro" id="IPR019931">
    <property type="entry name" value="LPXTG_anchor"/>
</dbReference>
<dbReference type="NCBIfam" id="TIGR01167">
    <property type="entry name" value="LPXTG_anchor"/>
    <property type="match status" value="1"/>
</dbReference>
<evidence type="ECO:0000313" key="9">
    <source>
        <dbReference type="EMBL" id="PTG12929.1"/>
    </source>
</evidence>
<evidence type="ECO:0000256" key="3">
    <source>
        <dbReference type="ARBA" id="ARBA00022525"/>
    </source>
</evidence>
<keyword evidence="4" id="KW-0732">Signal</keyword>
<keyword evidence="5" id="KW-0572">Peptidoglycan-anchor</keyword>
<evidence type="ECO:0000256" key="5">
    <source>
        <dbReference type="ARBA" id="ARBA00023088"/>
    </source>
</evidence>
<accession>A0AAE5SYA1</accession>
<feature type="compositionally biased region" description="Basic and acidic residues" evidence="6">
    <location>
        <begin position="655"/>
        <end position="715"/>
    </location>
</feature>
<feature type="domain" description="Gram-positive cocci surface proteins LPxTG" evidence="8">
    <location>
        <begin position="768"/>
        <end position="804"/>
    </location>
</feature>
<feature type="region of interest" description="Disordered" evidence="6">
    <location>
        <begin position="616"/>
        <end position="721"/>
    </location>
</feature>
<keyword evidence="3" id="KW-0964">Secreted</keyword>
<feature type="compositionally biased region" description="Polar residues" evidence="6">
    <location>
        <begin position="112"/>
        <end position="150"/>
    </location>
</feature>
<dbReference type="Pfam" id="PF10425">
    <property type="entry name" value="SdrG_C_C"/>
    <property type="match status" value="1"/>
</dbReference>
<evidence type="ECO:0000256" key="4">
    <source>
        <dbReference type="ARBA" id="ARBA00022729"/>
    </source>
</evidence>
<keyword evidence="7" id="KW-1133">Transmembrane helix</keyword>
<dbReference type="InterPro" id="IPR005877">
    <property type="entry name" value="YSIRK_signal_dom"/>
</dbReference>
<dbReference type="PROSITE" id="PS50847">
    <property type="entry name" value="GRAM_POS_ANCHORING"/>
    <property type="match status" value="1"/>
</dbReference>
<dbReference type="InterPro" id="IPR008966">
    <property type="entry name" value="Adhesion_dom_sf"/>
</dbReference>
<gene>
    <name evidence="9" type="ORF">BU653_08350</name>
</gene>
<dbReference type="AlphaFoldDB" id="A0AAE5SYA1"/>
<dbReference type="GO" id="GO:0007155">
    <property type="term" value="P:cell adhesion"/>
    <property type="evidence" value="ECO:0007669"/>
    <property type="project" value="InterPro"/>
</dbReference>
<organism evidence="9 10">
    <name type="scientific">Staphylococcus chromogenes</name>
    <name type="common">Staphylococcus hyicus subsp. chromogenes</name>
    <dbReference type="NCBI Taxonomy" id="46126"/>
    <lineage>
        <taxon>Bacteria</taxon>
        <taxon>Bacillati</taxon>
        <taxon>Bacillota</taxon>
        <taxon>Bacilli</taxon>
        <taxon>Bacillales</taxon>
        <taxon>Staphylococcaceae</taxon>
        <taxon>Staphylococcus</taxon>
    </lineage>
</organism>
<evidence type="ECO:0000256" key="6">
    <source>
        <dbReference type="SAM" id="MobiDB-lite"/>
    </source>
</evidence>
<feature type="compositionally biased region" description="Basic and acidic residues" evidence="6">
    <location>
        <begin position="635"/>
        <end position="645"/>
    </location>
</feature>
<evidence type="ECO:0000256" key="2">
    <source>
        <dbReference type="ARBA" id="ARBA00022512"/>
    </source>
</evidence>
<feature type="region of interest" description="Disordered" evidence="6">
    <location>
        <begin position="96"/>
        <end position="150"/>
    </location>
</feature>
<dbReference type="Proteomes" id="UP000242704">
    <property type="component" value="Unassembled WGS sequence"/>
</dbReference>
<dbReference type="Pfam" id="PF17961">
    <property type="entry name" value="Big_8"/>
    <property type="match status" value="1"/>
</dbReference>
<dbReference type="InterPro" id="IPR011266">
    <property type="entry name" value="Adhesin_Fg-bd_dom_2"/>
</dbReference>
<evidence type="ECO:0000256" key="1">
    <source>
        <dbReference type="ARBA" id="ARBA00004168"/>
    </source>
</evidence>
<comment type="subcellular location">
    <subcellularLocation>
        <location evidence="1">Secreted</location>
        <location evidence="1">Cell wall</location>
        <topology evidence="1">Peptidoglycan-anchor</topology>
    </subcellularLocation>
</comment>
<feature type="compositionally biased region" description="Basic and acidic residues" evidence="6">
    <location>
        <begin position="616"/>
        <end position="627"/>
    </location>
</feature>
<dbReference type="InterPro" id="IPR011252">
    <property type="entry name" value="Fibrogen-bd_dom1"/>
</dbReference>
<proteinExistence type="predicted"/>
<reference evidence="9 10" key="1">
    <citation type="journal article" date="2016" name="Front. Microbiol.">
        <title>Comprehensive Phylogenetic Analysis of Bovine Non-aureus Staphylococci Species Based on Whole-Genome Sequencing.</title>
        <authorList>
            <person name="Naushad S."/>
            <person name="Barkema H.W."/>
            <person name="Luby C."/>
            <person name="Condas L.A."/>
            <person name="Nobrega D.B."/>
            <person name="Carson D.A."/>
            <person name="De Buck J."/>
        </authorList>
    </citation>
    <scope>NUCLEOTIDE SEQUENCE [LARGE SCALE GENOMIC DNA]</scope>
    <source>
        <strain evidence="9 10">SNUC 505</strain>
    </source>
</reference>
<dbReference type="Gene3D" id="2.60.40.1280">
    <property type="match status" value="1"/>
</dbReference>
<dbReference type="Pfam" id="PF04650">
    <property type="entry name" value="YSIRK_signal"/>
    <property type="match status" value="1"/>
</dbReference>
<sequence>MEVNRMNNKVKTTHGIRKYKIGAASVVLGTVIFLANHSSGEVKAAEVDTVGPDTLQQTTQVNTNLKNENLTKSETPVQSNQHLQKNVDLKTNEGIERHQSKSIAQPVKHEASQMTQNEDIQTTKVANDVQPTISPRSSNPQPQIQKASPISQDTINTAQIRQAAQKSQQNDNSVQLIPKGQDISQKVKVQSAVIQGKHKIKINPHNGEKLTLKYKWLFDNNIQPGDYFDFELSKNVNINGVSKGRKIPHIFHGKEIVAIGELLNDHRARYIFTNYVKDHKNVQANLDLNLYIDPKVVTQNGYQTITSKLGQNTAQRIVNVEYLKGISQKGVKINGAFREINKANNTFKHIAFVSNLNNQVKSGTLIGNVLSQQVKAGNPIVKIYEAMGHGLLNPSVFADTTNTKAFKDITPKMVNNIYYTDNGYQMDIEDLSKNYVVVTEGKYAKDAHLLKYQTQLIGYPNMFSGYRTAHMGWTNVLKFYKNNAASYGTTTSNLDKDDFIVNDEKSKEILKGKENTRKTDSWNDGNIKIVEPKKDPWNDGNIKIIEPKKETPNVDSDDFILKDEDLNKILKGEPKAPKKDPWNDGNIKIIEPKKEAPNADSDDFILKDEDLNKILKGEPKAPKKDPWNDGNIKIIEPKKEKEQPKNEMPQPNGPSEKENKPQPKDKMETPKPEVEKKQEMIPKKEHSGEKAPKNETPKILEPEVEKKAPHMERQSDTNVPKAHLESEMHHSMNKQYEMHSKMMTPQNTHKENKQMKNQDFEHKNDKMLPETGHDSSTQTTGIIGAFLTIFGLATLIKRRKHSKQ</sequence>
<dbReference type="Pfam" id="PF00746">
    <property type="entry name" value="Gram_pos_anchor"/>
    <property type="match status" value="1"/>
</dbReference>
<keyword evidence="7" id="KW-0472">Membrane</keyword>
<dbReference type="SUPFAM" id="SSF49401">
    <property type="entry name" value="Bacterial adhesins"/>
    <property type="match status" value="2"/>
</dbReference>
<name>A0AAE5SYA1_STACR</name>
<evidence type="ECO:0000259" key="8">
    <source>
        <dbReference type="PROSITE" id="PS50847"/>
    </source>
</evidence>
<evidence type="ECO:0000256" key="7">
    <source>
        <dbReference type="SAM" id="Phobius"/>
    </source>
</evidence>
<protein>
    <recommendedName>
        <fullName evidence="8">Gram-positive cocci surface proteins LPxTG domain-containing protein</fullName>
    </recommendedName>
</protein>
<feature type="transmembrane region" description="Helical" evidence="7">
    <location>
        <begin position="779"/>
        <end position="796"/>
    </location>
</feature>
<keyword evidence="2" id="KW-0134">Cell wall</keyword>
<dbReference type="Gene3D" id="2.60.40.1290">
    <property type="match status" value="1"/>
</dbReference>
<comment type="caution">
    <text evidence="9">The sequence shown here is derived from an EMBL/GenBank/DDBJ whole genome shotgun (WGS) entry which is preliminary data.</text>
</comment>
<dbReference type="NCBIfam" id="TIGR01168">
    <property type="entry name" value="YSIRK_signal"/>
    <property type="match status" value="1"/>
</dbReference>
<dbReference type="InterPro" id="IPR041171">
    <property type="entry name" value="SDR_Ig"/>
</dbReference>
<keyword evidence="7" id="KW-0812">Transmembrane</keyword>
<dbReference type="EMBL" id="PZBZ01000043">
    <property type="protein sequence ID" value="PTG12929.1"/>
    <property type="molecule type" value="Genomic_DNA"/>
</dbReference>